<evidence type="ECO:0000313" key="5">
    <source>
        <dbReference type="Proteomes" id="UP000319825"/>
    </source>
</evidence>
<dbReference type="SUPFAM" id="SSF53335">
    <property type="entry name" value="S-adenosyl-L-methionine-dependent methyltransferases"/>
    <property type="match status" value="1"/>
</dbReference>
<protein>
    <submittedName>
        <fullName evidence="4">Methyltransferase family protein</fullName>
    </submittedName>
</protein>
<keyword evidence="5" id="KW-1185">Reference proteome</keyword>
<dbReference type="InterPro" id="IPR029063">
    <property type="entry name" value="SAM-dependent_MTases_sf"/>
</dbReference>
<dbReference type="GO" id="GO:0008168">
    <property type="term" value="F:methyltransferase activity"/>
    <property type="evidence" value="ECO:0007669"/>
    <property type="project" value="UniProtKB-KW"/>
</dbReference>
<dbReference type="Proteomes" id="UP000319825">
    <property type="component" value="Unassembled WGS sequence"/>
</dbReference>
<dbReference type="Gene3D" id="3.40.50.150">
    <property type="entry name" value="Vaccinia Virus protein VP39"/>
    <property type="match status" value="1"/>
</dbReference>
<comment type="caution">
    <text evidence="4">The sequence shown here is derived from an EMBL/GenBank/DDBJ whole genome shotgun (WGS) entry which is preliminary data.</text>
</comment>
<keyword evidence="1 4" id="KW-0489">Methyltransferase</keyword>
<evidence type="ECO:0000259" key="3">
    <source>
        <dbReference type="Pfam" id="PF13649"/>
    </source>
</evidence>
<dbReference type="PANTHER" id="PTHR44942:SF4">
    <property type="entry name" value="METHYLTRANSFERASE TYPE 11 DOMAIN-CONTAINING PROTEIN"/>
    <property type="match status" value="1"/>
</dbReference>
<evidence type="ECO:0000256" key="2">
    <source>
        <dbReference type="ARBA" id="ARBA00022679"/>
    </source>
</evidence>
<dbReference type="InterPro" id="IPR051052">
    <property type="entry name" value="Diverse_substrate_MTase"/>
</dbReference>
<keyword evidence="2 4" id="KW-0808">Transferase</keyword>
<dbReference type="PANTHER" id="PTHR44942">
    <property type="entry name" value="METHYLTRANSF_11 DOMAIN-CONTAINING PROTEIN"/>
    <property type="match status" value="1"/>
</dbReference>
<evidence type="ECO:0000313" key="4">
    <source>
        <dbReference type="EMBL" id="TWH70214.1"/>
    </source>
</evidence>
<reference evidence="4 5" key="1">
    <citation type="submission" date="2019-07" db="EMBL/GenBank/DDBJ databases">
        <title>R&amp;d 2014.</title>
        <authorList>
            <person name="Klenk H.-P."/>
        </authorList>
    </citation>
    <scope>NUCLEOTIDE SEQUENCE [LARGE SCALE GENOMIC DNA]</scope>
    <source>
        <strain evidence="4 5">DSM 43868</strain>
    </source>
</reference>
<name>A0A562IHY9_MICOL</name>
<gene>
    <name evidence="4" type="ORF">JD77_05235</name>
</gene>
<proteinExistence type="predicted"/>
<evidence type="ECO:0000256" key="1">
    <source>
        <dbReference type="ARBA" id="ARBA00022603"/>
    </source>
</evidence>
<organism evidence="4 5">
    <name type="scientific">Micromonospora olivasterospora</name>
    <dbReference type="NCBI Taxonomy" id="1880"/>
    <lineage>
        <taxon>Bacteria</taxon>
        <taxon>Bacillati</taxon>
        <taxon>Actinomycetota</taxon>
        <taxon>Actinomycetes</taxon>
        <taxon>Micromonosporales</taxon>
        <taxon>Micromonosporaceae</taxon>
        <taxon>Micromonospora</taxon>
    </lineage>
</organism>
<dbReference type="CDD" id="cd02440">
    <property type="entry name" value="AdoMet_MTases"/>
    <property type="match status" value="1"/>
</dbReference>
<accession>A0A562IHY9</accession>
<dbReference type="InterPro" id="IPR041698">
    <property type="entry name" value="Methyltransf_25"/>
</dbReference>
<dbReference type="OrthoDB" id="9797252at2"/>
<dbReference type="Pfam" id="PF13649">
    <property type="entry name" value="Methyltransf_25"/>
    <property type="match status" value="1"/>
</dbReference>
<feature type="domain" description="Methyltransferase" evidence="3">
    <location>
        <begin position="47"/>
        <end position="137"/>
    </location>
</feature>
<dbReference type="EMBL" id="VLKE01000001">
    <property type="protein sequence ID" value="TWH70214.1"/>
    <property type="molecule type" value="Genomic_DNA"/>
</dbReference>
<dbReference type="AlphaFoldDB" id="A0A562IHY9"/>
<sequence length="272" mass="30006">MAGPDRRDLGGVFNEVPQLYDRVRPGYPDELFADLVTITGMGDGASVLEVGCGTGQATRSLAVLGCSVTAVEPGAGMAALARQRLAAFGNVTVETSTFEEWDDRGRRFDVLVAASAWHWVDPSIGWPRAHDVLNPGGWIALLGHVVVRRPDEPEVYAETADLHERFSPANPDWGHPPLEDDVRTTDEGWGLVDDPGGLFGPTIVRWYPTVQWFTGDGFADLLRSTSPYRRLDRRVREPLLDAVAERVRTRMGDRAARRYLSVLRIGQRADTV</sequence>
<dbReference type="GO" id="GO:0032259">
    <property type="term" value="P:methylation"/>
    <property type="evidence" value="ECO:0007669"/>
    <property type="project" value="UniProtKB-KW"/>
</dbReference>